<sequence>MYRILVFTKNPIVIVPKEKIFEAGPYFNWTFTAKRVDFTIDFKPVDSLISAVDIEHALKHSFLLSSFGKPRTRIEYSKNSECHIHRSQSVKWK</sequence>
<name>A0A3A1N9Y2_9FLAO</name>
<comment type="caution">
    <text evidence="1">The sequence shown here is derived from an EMBL/GenBank/DDBJ whole genome shotgun (WGS) entry which is preliminary data.</text>
</comment>
<evidence type="ECO:0000313" key="1">
    <source>
        <dbReference type="EMBL" id="RIV35999.1"/>
    </source>
</evidence>
<dbReference type="Proteomes" id="UP000266067">
    <property type="component" value="Unassembled WGS sequence"/>
</dbReference>
<keyword evidence="2" id="KW-1185">Reference proteome</keyword>
<organism evidence="1 2">
    <name type="scientific">Flagellimonas lutimaris</name>
    <dbReference type="NCBI Taxonomy" id="475082"/>
    <lineage>
        <taxon>Bacteria</taxon>
        <taxon>Pseudomonadati</taxon>
        <taxon>Bacteroidota</taxon>
        <taxon>Flavobacteriia</taxon>
        <taxon>Flavobacteriales</taxon>
        <taxon>Flavobacteriaceae</taxon>
        <taxon>Flagellimonas</taxon>
    </lineage>
</organism>
<accession>A0A3A1N9Y2</accession>
<evidence type="ECO:0000313" key="2">
    <source>
        <dbReference type="Proteomes" id="UP000266067"/>
    </source>
</evidence>
<gene>
    <name evidence="1" type="ORF">D2V08_03370</name>
</gene>
<dbReference type="AlphaFoldDB" id="A0A3A1N9Y2"/>
<protein>
    <submittedName>
        <fullName evidence="1">Uncharacterized protein</fullName>
    </submittedName>
</protein>
<reference evidence="1 2" key="1">
    <citation type="submission" date="2018-08" db="EMBL/GenBank/DDBJ databases">
        <title>Proposal of Muricauda 72 sp.nov. and Muricauda NH166 sp.nov., isolated from seawater.</title>
        <authorList>
            <person name="Cheng H."/>
            <person name="Wu Y.-H."/>
            <person name="Guo L.-L."/>
            <person name="Xu X.-W."/>
        </authorList>
    </citation>
    <scope>NUCLEOTIDE SEQUENCE [LARGE SCALE GENOMIC DNA]</scope>
    <source>
        <strain evidence="1 2">KCTC 22173</strain>
    </source>
</reference>
<proteinExistence type="predicted"/>
<dbReference type="EMBL" id="QXFH01000068">
    <property type="protein sequence ID" value="RIV35999.1"/>
    <property type="molecule type" value="Genomic_DNA"/>
</dbReference>